<protein>
    <submittedName>
        <fullName evidence="7">Tn3 family transposase ISSod9</fullName>
    </submittedName>
</protein>
<keyword evidence="8" id="KW-1185">Reference proteome</keyword>
<dbReference type="InterPro" id="IPR002513">
    <property type="entry name" value="Tn3_Tnp_DDE_dom"/>
</dbReference>
<dbReference type="Pfam" id="PF01526">
    <property type="entry name" value="DDE_Tnp_Tn3"/>
    <property type="match status" value="1"/>
</dbReference>
<evidence type="ECO:0000256" key="4">
    <source>
        <dbReference type="ARBA" id="ARBA00023172"/>
    </source>
</evidence>
<dbReference type="EMBL" id="BAABRV010000005">
    <property type="protein sequence ID" value="GAA5534097.1"/>
    <property type="molecule type" value="Genomic_DNA"/>
</dbReference>
<evidence type="ECO:0000256" key="1">
    <source>
        <dbReference type="ARBA" id="ARBA00009402"/>
    </source>
</evidence>
<comment type="caution">
    <text evidence="7">The sequence shown here is derived from an EMBL/GenBank/DDBJ whole genome shotgun (WGS) entry which is preliminary data.</text>
</comment>
<dbReference type="InterPro" id="IPR025296">
    <property type="entry name" value="DUF4158"/>
</dbReference>
<accession>A0ABP9XFK6</accession>
<organism evidence="7 8">
    <name type="scientific">Deinococcus aluminii</name>
    <dbReference type="NCBI Taxonomy" id="1656885"/>
    <lineage>
        <taxon>Bacteria</taxon>
        <taxon>Thermotogati</taxon>
        <taxon>Deinococcota</taxon>
        <taxon>Deinococci</taxon>
        <taxon>Deinococcales</taxon>
        <taxon>Deinococcaceae</taxon>
        <taxon>Deinococcus</taxon>
    </lineage>
</organism>
<evidence type="ECO:0000256" key="2">
    <source>
        <dbReference type="ARBA" id="ARBA00022578"/>
    </source>
</evidence>
<dbReference type="RefSeq" id="WP_345455121.1">
    <property type="nucleotide sequence ID" value="NZ_BAABRV010000005.1"/>
</dbReference>
<proteinExistence type="inferred from homology"/>
<keyword evidence="2" id="KW-0815">Transposition</keyword>
<gene>
    <name evidence="7" type="ORF">Dalu01_02505</name>
</gene>
<keyword evidence="4" id="KW-0233">DNA recombination</keyword>
<evidence type="ECO:0000256" key="3">
    <source>
        <dbReference type="ARBA" id="ARBA00023125"/>
    </source>
</evidence>
<evidence type="ECO:0000313" key="7">
    <source>
        <dbReference type="EMBL" id="GAA5534097.1"/>
    </source>
</evidence>
<dbReference type="InterPro" id="IPR047653">
    <property type="entry name" value="Tn3-like_transpos"/>
</dbReference>
<feature type="domain" description="Tn3 transposase DDE" evidence="5">
    <location>
        <begin position="586"/>
        <end position="974"/>
    </location>
</feature>
<reference evidence="7 8" key="1">
    <citation type="submission" date="2024-02" db="EMBL/GenBank/DDBJ databases">
        <title>Deinococcus aluminii NBRC 112889.</title>
        <authorList>
            <person name="Ichikawa N."/>
            <person name="Katano-Makiyama Y."/>
            <person name="Hidaka K."/>
        </authorList>
    </citation>
    <scope>NUCLEOTIDE SEQUENCE [LARGE SCALE GENOMIC DNA]</scope>
    <source>
        <strain evidence="7 8">NBRC 112889</strain>
    </source>
</reference>
<feature type="domain" description="DUF4158" evidence="6">
    <location>
        <begin position="14"/>
        <end position="178"/>
    </location>
</feature>
<name>A0ABP9XFK6_9DEIO</name>
<dbReference type="Proteomes" id="UP001404956">
    <property type="component" value="Unassembled WGS sequence"/>
</dbReference>
<keyword evidence="3" id="KW-0238">DNA-binding</keyword>
<evidence type="ECO:0000259" key="6">
    <source>
        <dbReference type="Pfam" id="PF13700"/>
    </source>
</evidence>
<dbReference type="NCBIfam" id="NF033527">
    <property type="entry name" value="transpos_Tn3"/>
    <property type="match status" value="1"/>
</dbReference>
<dbReference type="Pfam" id="PF13700">
    <property type="entry name" value="DUF4158"/>
    <property type="match status" value="1"/>
</dbReference>
<evidence type="ECO:0000259" key="5">
    <source>
        <dbReference type="Pfam" id="PF01526"/>
    </source>
</evidence>
<evidence type="ECO:0000313" key="8">
    <source>
        <dbReference type="Proteomes" id="UP001404956"/>
    </source>
</evidence>
<sequence>MQTPPRTPQDRPPLLTAAQRQQFTRFPDLDERLLSRYYLLSEDELALIHQRRRDSNRLGYAVQLTVLRHLGRGLSGGEKPPDAILVFLAEQLHIDPAQYEHYAAREPTRREHFGELCALLGYQPLSLDLNREIRQWLVPIAVATDQPFPLMSALLDELRRRKILIPRIGVLERIVTAARTQADRSIYRVLGEVAQGREADLDALLVTPPDQPLSPYARLKQPAGRVRPSTLLRLLDRLGFVRSFPVRHPLLASLPQNRLDHLAAEGKRLGASNLADYEPSRRRATILARLIDLSQTLTDDILEMHDRLMLSYLRESEREGMAVFQEQGKTVLERLRTFQQVCEALVEAREQEADPFRAVEAVLPWSTLVATVRDTEAAEQAGQLDPMHHLLKSYPKVRSYAVKLLQAFEFRAAPAAEPLLEALGILRTLYQDGKRTLPAKVPLRFVRQKWAPFVIEEGQINRRYYELCVLDELRLALRAGDIWVEGSRKYRDLDEYLLPQDAWAARLAELPLNLPETFDAYWQDTLSQLTERLETVSALLEKGELTDVSMPKGRLRITPLKNTVPPEVEPLTRQVAARLPRLKITDLLLEVDGWTRFSEAFTDLRTGRTAERRDHLLTVLLADGLNLGLTKMAEASQDEGVTARRLMHLSDWFIRPETYSAALAELVNFQTQQSLAKHWGDGTTSSSDGQRFATGGRGKAHGHLNAKYGREPGVLFYTHVSDQYAPFHTKAITTNVRDALHVLDGLLYHQSNLVIREHYTDTAGYTEQVFALCHLLGFRFAPRIRDLGETRLYTPETAGGYPVLEPLIARKLNLDLIRANWDELRRLTVSVRLGTVTASLLMSKLASYPRQNSLALALRELGRVQRTLFTLEWLLSPELRRRVNAGLNKGEARNALARAVSFHRSGEIRDRSAEAQNNRANGVNLLVALITTWNTVYLDRTVEALRAEGQTIPEDLLTHLSPLGWDHIGLTGDYLWRLEQVPKPGEFRPLKS</sequence>
<comment type="similarity">
    <text evidence="1">Belongs to the transposase 7 family.</text>
</comment>